<dbReference type="InterPro" id="IPR050087">
    <property type="entry name" value="AON_synthase_class-II"/>
</dbReference>
<name>A0ABS9Z320_9HYPH</name>
<evidence type="ECO:0000256" key="4">
    <source>
        <dbReference type="RuleBase" id="RU003693"/>
    </source>
</evidence>
<keyword evidence="6" id="KW-0032">Aminotransferase</keyword>
<dbReference type="Gene3D" id="3.90.1150.10">
    <property type="entry name" value="Aspartate Aminotransferase, domain 1"/>
    <property type="match status" value="1"/>
</dbReference>
<comment type="caution">
    <text evidence="6">The sequence shown here is derived from an EMBL/GenBank/DDBJ whole genome shotgun (WGS) entry which is preliminary data.</text>
</comment>
<organism evidence="6 7">
    <name type="scientific">Candidatus Rhodoblastus alkanivorans</name>
    <dbReference type="NCBI Taxonomy" id="2954117"/>
    <lineage>
        <taxon>Bacteria</taxon>
        <taxon>Pseudomonadati</taxon>
        <taxon>Pseudomonadota</taxon>
        <taxon>Alphaproteobacteria</taxon>
        <taxon>Hyphomicrobiales</taxon>
        <taxon>Rhodoblastaceae</taxon>
        <taxon>Rhodoblastus</taxon>
    </lineage>
</organism>
<gene>
    <name evidence="6" type="ORF">K2U94_03630</name>
</gene>
<evidence type="ECO:0000259" key="5">
    <source>
        <dbReference type="Pfam" id="PF00155"/>
    </source>
</evidence>
<dbReference type="PROSITE" id="PS00599">
    <property type="entry name" value="AA_TRANSFER_CLASS_2"/>
    <property type="match status" value="1"/>
</dbReference>
<keyword evidence="3 4" id="KW-0663">Pyridoxal phosphate</keyword>
<dbReference type="InterPro" id="IPR004839">
    <property type="entry name" value="Aminotransferase_I/II_large"/>
</dbReference>
<dbReference type="InterPro" id="IPR015424">
    <property type="entry name" value="PyrdxlP-dep_Trfase"/>
</dbReference>
<evidence type="ECO:0000313" key="7">
    <source>
        <dbReference type="Proteomes" id="UP001139104"/>
    </source>
</evidence>
<protein>
    <submittedName>
        <fullName evidence="6">Aminotransferase class I/II-fold pyridoxal phosphate-dependent enzyme</fullName>
    </submittedName>
</protein>
<dbReference type="PANTHER" id="PTHR13693">
    <property type="entry name" value="CLASS II AMINOTRANSFERASE/8-AMINO-7-OXONONANOATE SYNTHASE"/>
    <property type="match status" value="1"/>
</dbReference>
<evidence type="ECO:0000256" key="3">
    <source>
        <dbReference type="ARBA" id="ARBA00022898"/>
    </source>
</evidence>
<evidence type="ECO:0000256" key="2">
    <source>
        <dbReference type="ARBA" id="ARBA00022679"/>
    </source>
</evidence>
<dbReference type="RefSeq" id="WP_243065902.1">
    <property type="nucleotide sequence ID" value="NZ_JAIVFK010000003.1"/>
</dbReference>
<dbReference type="Pfam" id="PF00155">
    <property type="entry name" value="Aminotran_1_2"/>
    <property type="match status" value="1"/>
</dbReference>
<feature type="domain" description="Aminotransferase class I/classII large" evidence="5">
    <location>
        <begin position="49"/>
        <end position="389"/>
    </location>
</feature>
<keyword evidence="2" id="KW-0808">Transferase</keyword>
<keyword evidence="7" id="KW-1185">Reference proteome</keyword>
<dbReference type="Proteomes" id="UP001139104">
    <property type="component" value="Unassembled WGS sequence"/>
</dbReference>
<reference evidence="6" key="1">
    <citation type="journal article" date="2022" name="ISME J.">
        <title>Identification of active gaseous-alkane degraders at natural gas seeps.</title>
        <authorList>
            <person name="Farhan Ul Haque M."/>
            <person name="Hernandez M."/>
            <person name="Crombie A.T."/>
            <person name="Murrell J.C."/>
        </authorList>
    </citation>
    <scope>NUCLEOTIDE SEQUENCE</scope>
    <source>
        <strain evidence="6">PC2</strain>
    </source>
</reference>
<dbReference type="InterPro" id="IPR015422">
    <property type="entry name" value="PyrdxlP-dep_Trfase_small"/>
</dbReference>
<dbReference type="SUPFAM" id="SSF53383">
    <property type="entry name" value="PLP-dependent transferases"/>
    <property type="match status" value="1"/>
</dbReference>
<dbReference type="EMBL" id="JAIVFP010000001">
    <property type="protein sequence ID" value="MCI4681861.1"/>
    <property type="molecule type" value="Genomic_DNA"/>
</dbReference>
<sequence>MPAAGFDRLPGSEEQRFLREIFLKAGLSSPYFLLHEGDAGARSVVDGREVLNFSSYDYLGLNHHPAVRAAACAAVGQYGVSASASRLVAGERPIHRQLEAALARHYGHDSCLTFVSGYGANVSALTALLGPRDLILHDALAHNSIVMGGEFCRAERRAFPHNDLAALDALLADLRPRRQRVLIVAEGLYSMDGDLCDLPGLVEIKERHGAWLMIDDAHGLGVLGDNGGGVFEHFGVDPRRVDIWMGTMSKALASCGGYIAGCTALIEHLKHSAGGFVYSVGLAPPLAAAALAALEILEASPDRVAKLRANSLAFAEAARAAGLDTGLSAGAAVVPAMVGNSLVAARLSQQLLERRINVQPIIHPAVPEGEARLRFFLSSEHEAGAVAEAAAIVAEELAALRADGEPAQ</sequence>
<dbReference type="InterPro" id="IPR015421">
    <property type="entry name" value="PyrdxlP-dep_Trfase_major"/>
</dbReference>
<proteinExistence type="inferred from homology"/>
<comment type="cofactor">
    <cofactor evidence="1 4">
        <name>pyridoxal 5'-phosphate</name>
        <dbReference type="ChEBI" id="CHEBI:597326"/>
    </cofactor>
</comment>
<dbReference type="Gene3D" id="3.40.640.10">
    <property type="entry name" value="Type I PLP-dependent aspartate aminotransferase-like (Major domain)"/>
    <property type="match status" value="1"/>
</dbReference>
<accession>A0ABS9Z320</accession>
<dbReference type="GO" id="GO:0008483">
    <property type="term" value="F:transaminase activity"/>
    <property type="evidence" value="ECO:0007669"/>
    <property type="project" value="UniProtKB-KW"/>
</dbReference>
<evidence type="ECO:0000313" key="6">
    <source>
        <dbReference type="EMBL" id="MCI4681861.1"/>
    </source>
</evidence>
<dbReference type="InterPro" id="IPR001917">
    <property type="entry name" value="Aminotrans_II_pyridoxalP_BS"/>
</dbReference>
<evidence type="ECO:0000256" key="1">
    <source>
        <dbReference type="ARBA" id="ARBA00001933"/>
    </source>
</evidence>
<comment type="similarity">
    <text evidence="4">Belongs to the class-II pyridoxal-phosphate-dependent aminotransferase family.</text>
</comment>